<dbReference type="PANTHER" id="PTHR16515:SF58">
    <property type="entry name" value="ZINC FINGER PROTEIN 22"/>
    <property type="match status" value="1"/>
</dbReference>
<feature type="non-terminal residue" evidence="12">
    <location>
        <position position="1"/>
    </location>
</feature>
<dbReference type="AlphaFoldDB" id="A0A0L8HB25"/>
<dbReference type="SUPFAM" id="SSF57667">
    <property type="entry name" value="beta-beta-alpha zinc fingers"/>
    <property type="match status" value="1"/>
</dbReference>
<keyword evidence="5" id="KW-0862">Zinc</keyword>
<evidence type="ECO:0000256" key="1">
    <source>
        <dbReference type="ARBA" id="ARBA00004123"/>
    </source>
</evidence>
<keyword evidence="2" id="KW-0479">Metal-binding</keyword>
<dbReference type="PROSITE" id="PS50157">
    <property type="entry name" value="ZINC_FINGER_C2H2_2"/>
    <property type="match status" value="2"/>
</dbReference>
<evidence type="ECO:0000313" key="12">
    <source>
        <dbReference type="EMBL" id="KOF85990.1"/>
    </source>
</evidence>
<dbReference type="EMBL" id="KQ418762">
    <property type="protein sequence ID" value="KOF85990.1"/>
    <property type="molecule type" value="Genomic_DNA"/>
</dbReference>
<evidence type="ECO:0000256" key="7">
    <source>
        <dbReference type="ARBA" id="ARBA00023125"/>
    </source>
</evidence>
<dbReference type="GO" id="GO:0010468">
    <property type="term" value="P:regulation of gene expression"/>
    <property type="evidence" value="ECO:0007669"/>
    <property type="project" value="TreeGrafter"/>
</dbReference>
<protein>
    <recommendedName>
        <fullName evidence="11">C2H2-type domain-containing protein</fullName>
    </recommendedName>
</protein>
<dbReference type="SMART" id="SM00355">
    <property type="entry name" value="ZnF_C2H2"/>
    <property type="match status" value="2"/>
</dbReference>
<evidence type="ECO:0000256" key="10">
    <source>
        <dbReference type="PROSITE-ProRule" id="PRU00042"/>
    </source>
</evidence>
<dbReference type="FunFam" id="3.30.160.60:FF:000149">
    <property type="entry name" value="Zinc finger protein 569"/>
    <property type="match status" value="1"/>
</dbReference>
<evidence type="ECO:0000256" key="3">
    <source>
        <dbReference type="ARBA" id="ARBA00022737"/>
    </source>
</evidence>
<dbReference type="InterPro" id="IPR050331">
    <property type="entry name" value="Zinc_finger"/>
</dbReference>
<gene>
    <name evidence="12" type="ORF">OCBIM_22019427mg</name>
</gene>
<feature type="domain" description="C2H2-type" evidence="11">
    <location>
        <begin position="46"/>
        <end position="73"/>
    </location>
</feature>
<keyword evidence="9" id="KW-0539">Nucleus</keyword>
<keyword evidence="8" id="KW-0804">Transcription</keyword>
<reference evidence="12" key="1">
    <citation type="submission" date="2015-07" db="EMBL/GenBank/DDBJ databases">
        <title>MeaNS - Measles Nucleotide Surveillance Program.</title>
        <authorList>
            <person name="Tran T."/>
            <person name="Druce J."/>
        </authorList>
    </citation>
    <scope>NUCLEOTIDE SEQUENCE</scope>
    <source>
        <strain evidence="12">UCB-OBI-ISO-001</strain>
        <tissue evidence="12">Gonad</tissue>
    </source>
</reference>
<accession>A0A0L8HB25</accession>
<dbReference type="PANTHER" id="PTHR16515">
    <property type="entry name" value="PR DOMAIN ZINC FINGER PROTEIN"/>
    <property type="match status" value="1"/>
</dbReference>
<keyword evidence="3" id="KW-0677">Repeat</keyword>
<keyword evidence="6" id="KW-0805">Transcription regulation</keyword>
<evidence type="ECO:0000256" key="8">
    <source>
        <dbReference type="ARBA" id="ARBA00023163"/>
    </source>
</evidence>
<sequence length="76" mass="9033">HKKVVSSQTQENMEEKSHPCDKCGKLYITRKNLIQHKLSHSVSKLYHCEVCDKRFTRNSLLTCHKRIHTRKKLSEE</sequence>
<dbReference type="GO" id="GO:0005634">
    <property type="term" value="C:nucleus"/>
    <property type="evidence" value="ECO:0007669"/>
    <property type="project" value="UniProtKB-SubCell"/>
</dbReference>
<dbReference type="GO" id="GO:0008270">
    <property type="term" value="F:zinc ion binding"/>
    <property type="evidence" value="ECO:0007669"/>
    <property type="project" value="UniProtKB-KW"/>
</dbReference>
<evidence type="ECO:0000256" key="6">
    <source>
        <dbReference type="ARBA" id="ARBA00023015"/>
    </source>
</evidence>
<dbReference type="GO" id="GO:0003677">
    <property type="term" value="F:DNA binding"/>
    <property type="evidence" value="ECO:0007669"/>
    <property type="project" value="UniProtKB-KW"/>
</dbReference>
<keyword evidence="4 10" id="KW-0863">Zinc-finger</keyword>
<proteinExistence type="predicted"/>
<evidence type="ECO:0000256" key="4">
    <source>
        <dbReference type="ARBA" id="ARBA00022771"/>
    </source>
</evidence>
<organism evidence="12">
    <name type="scientific">Octopus bimaculoides</name>
    <name type="common">California two-spotted octopus</name>
    <dbReference type="NCBI Taxonomy" id="37653"/>
    <lineage>
        <taxon>Eukaryota</taxon>
        <taxon>Metazoa</taxon>
        <taxon>Spiralia</taxon>
        <taxon>Lophotrochozoa</taxon>
        <taxon>Mollusca</taxon>
        <taxon>Cephalopoda</taxon>
        <taxon>Coleoidea</taxon>
        <taxon>Octopodiformes</taxon>
        <taxon>Octopoda</taxon>
        <taxon>Incirrata</taxon>
        <taxon>Octopodidae</taxon>
        <taxon>Octopus</taxon>
    </lineage>
</organism>
<evidence type="ECO:0000259" key="11">
    <source>
        <dbReference type="PROSITE" id="PS50157"/>
    </source>
</evidence>
<dbReference type="Pfam" id="PF00096">
    <property type="entry name" value="zf-C2H2"/>
    <property type="match status" value="2"/>
</dbReference>
<evidence type="ECO:0000256" key="9">
    <source>
        <dbReference type="ARBA" id="ARBA00023242"/>
    </source>
</evidence>
<evidence type="ECO:0000256" key="2">
    <source>
        <dbReference type="ARBA" id="ARBA00022723"/>
    </source>
</evidence>
<dbReference type="InterPro" id="IPR036236">
    <property type="entry name" value="Znf_C2H2_sf"/>
</dbReference>
<evidence type="ECO:0000256" key="5">
    <source>
        <dbReference type="ARBA" id="ARBA00022833"/>
    </source>
</evidence>
<keyword evidence="7" id="KW-0238">DNA-binding</keyword>
<comment type="subcellular location">
    <subcellularLocation>
        <location evidence="1">Nucleus</location>
    </subcellularLocation>
</comment>
<dbReference type="InterPro" id="IPR013087">
    <property type="entry name" value="Znf_C2H2_type"/>
</dbReference>
<name>A0A0L8HB25_OCTBM</name>
<dbReference type="PROSITE" id="PS00028">
    <property type="entry name" value="ZINC_FINGER_C2H2_1"/>
    <property type="match status" value="2"/>
</dbReference>
<feature type="domain" description="C2H2-type" evidence="11">
    <location>
        <begin position="18"/>
        <end position="45"/>
    </location>
</feature>
<dbReference type="Gene3D" id="3.30.160.60">
    <property type="entry name" value="Classic Zinc Finger"/>
    <property type="match status" value="2"/>
</dbReference>